<evidence type="ECO:0000313" key="12">
    <source>
        <dbReference type="EMBL" id="KAF2073878.1"/>
    </source>
</evidence>
<keyword evidence="6" id="KW-0378">Hydrolase</keyword>
<evidence type="ECO:0000256" key="3">
    <source>
        <dbReference type="ARBA" id="ARBA00022525"/>
    </source>
</evidence>
<evidence type="ECO:0000256" key="5">
    <source>
        <dbReference type="ARBA" id="ARBA00022723"/>
    </source>
</evidence>
<dbReference type="PANTHER" id="PTHR39540">
    <property type="match status" value="1"/>
</dbReference>
<keyword evidence="10" id="KW-0732">Signal</keyword>
<dbReference type="PROSITE" id="PS51694">
    <property type="entry name" value="PEPTIDASE_M66"/>
    <property type="match status" value="1"/>
</dbReference>
<dbReference type="Proteomes" id="UP000695562">
    <property type="component" value="Unassembled WGS sequence"/>
</dbReference>
<dbReference type="EMBL" id="AJWJ01000177">
    <property type="protein sequence ID" value="KAF2073878.1"/>
    <property type="molecule type" value="Genomic_DNA"/>
</dbReference>
<evidence type="ECO:0000256" key="7">
    <source>
        <dbReference type="ARBA" id="ARBA00022833"/>
    </source>
</evidence>
<protein>
    <recommendedName>
        <fullName evidence="11">Peptidase M66 domain-containing protein</fullName>
    </recommendedName>
</protein>
<sequence>MYKFIYLFIFLIAALSFANGAKLVISKFDGGQTHVIPAITGLEWKIKSVQTLHLVGKRDTLFVIEFSGGLTDLVSPKIEGLDGSTSLGSLVLNDPSKLPVTESNGTAYSTKAYSVLAPAKWLVPNVKVRVVASNYDASDYVTLNVGADARMIMYNLPFYLFGANDTNTMDFSKISTAPEAVIDELYNKWPVSVLDFVNHPAKRVQWPHIILNPNGTHPAIRATNKDFQRDGYEFMGHVLGILSEIRGINGDSGTNNQIYSPILWLNSKGVSSGVGGGLGGGHRGTGDASYSGIFIHEQGHAFGLPHAGEAYRANVSESSYPYVNGSLLGSAWGFDKTKNQFLGNFIPTEANSYKNCNKSYVLDGKNVCMKQTVMQGGSGCQAKGYTFSMFADYEAGVMQRYFEGVTTNGTNGNSYSGGRIVVTKSFPSGYMRWDSLDNKWVEFVPKTESSGLYGVNSSLPIKRDVNVYSMIASVSVARTPGATVLYPPLFYKGNLMPYIDPTDPEQLKTITPNKGPLAWYCHASDCGLTIRAAYPDGTVNHYLLQSGFKGWFSIYSNISADVFDPLKSASQRVVSINLPADKGPPSRYQILFTENGFKGIFPNATILLDYSCTGSGASIQCSEYVPPPTTTSTTGGSSTPDGGNSGTTGSDSEPNTSSLLTSNLVFVLISLISLLLA</sequence>
<gene>
    <name evidence="12" type="ORF">CYY_004802</name>
</gene>
<evidence type="ECO:0000256" key="4">
    <source>
        <dbReference type="ARBA" id="ARBA00022670"/>
    </source>
</evidence>
<dbReference type="InterPro" id="IPR019503">
    <property type="entry name" value="Peptidase_M66_dom"/>
</dbReference>
<evidence type="ECO:0000256" key="9">
    <source>
        <dbReference type="SAM" id="MobiDB-lite"/>
    </source>
</evidence>
<dbReference type="PANTHER" id="PTHR39540:SF1">
    <property type="entry name" value="DICTOMALLEIN-1-RELATED"/>
    <property type="match status" value="1"/>
</dbReference>
<keyword evidence="13" id="KW-1185">Reference proteome</keyword>
<evidence type="ECO:0000256" key="1">
    <source>
        <dbReference type="ARBA" id="ARBA00001947"/>
    </source>
</evidence>
<proteinExistence type="predicted"/>
<keyword evidence="7" id="KW-0862">Zinc</keyword>
<evidence type="ECO:0000256" key="6">
    <source>
        <dbReference type="ARBA" id="ARBA00022801"/>
    </source>
</evidence>
<keyword evidence="4" id="KW-0645">Protease</keyword>
<keyword evidence="3" id="KW-0964">Secreted</keyword>
<evidence type="ECO:0000256" key="8">
    <source>
        <dbReference type="ARBA" id="ARBA00023049"/>
    </source>
</evidence>
<dbReference type="SUPFAM" id="SSF55486">
    <property type="entry name" value="Metalloproteases ('zincins'), catalytic domain"/>
    <property type="match status" value="1"/>
</dbReference>
<keyword evidence="5" id="KW-0479">Metal-binding</keyword>
<feature type="region of interest" description="Disordered" evidence="9">
    <location>
        <begin position="623"/>
        <end position="655"/>
    </location>
</feature>
<feature type="domain" description="Peptidase M66" evidence="11">
    <location>
        <begin position="143"/>
        <end position="408"/>
    </location>
</feature>
<name>A0A8J4PSS1_9MYCE</name>
<dbReference type="Pfam" id="PF10462">
    <property type="entry name" value="Peptidase_M66"/>
    <property type="match status" value="1"/>
</dbReference>
<feature type="compositionally biased region" description="Low complexity" evidence="9">
    <location>
        <begin position="630"/>
        <end position="652"/>
    </location>
</feature>
<comment type="cofactor">
    <cofactor evidence="1">
        <name>Zn(2+)</name>
        <dbReference type="ChEBI" id="CHEBI:29105"/>
    </cofactor>
</comment>
<accession>A0A8J4PSS1</accession>
<organism evidence="12 13">
    <name type="scientific">Polysphondylium violaceum</name>
    <dbReference type="NCBI Taxonomy" id="133409"/>
    <lineage>
        <taxon>Eukaryota</taxon>
        <taxon>Amoebozoa</taxon>
        <taxon>Evosea</taxon>
        <taxon>Eumycetozoa</taxon>
        <taxon>Dictyostelia</taxon>
        <taxon>Dictyosteliales</taxon>
        <taxon>Dictyosteliaceae</taxon>
        <taxon>Polysphondylium</taxon>
    </lineage>
</organism>
<feature type="signal peptide" evidence="10">
    <location>
        <begin position="1"/>
        <end position="20"/>
    </location>
</feature>
<keyword evidence="8" id="KW-0482">Metalloprotease</keyword>
<dbReference type="InterPro" id="IPR051256">
    <property type="entry name" value="Dictomallein"/>
</dbReference>
<evidence type="ECO:0000313" key="13">
    <source>
        <dbReference type="Proteomes" id="UP000695562"/>
    </source>
</evidence>
<dbReference type="GO" id="GO:0006508">
    <property type="term" value="P:proteolysis"/>
    <property type="evidence" value="ECO:0007669"/>
    <property type="project" value="UniProtKB-KW"/>
</dbReference>
<dbReference type="GO" id="GO:0004222">
    <property type="term" value="F:metalloendopeptidase activity"/>
    <property type="evidence" value="ECO:0007669"/>
    <property type="project" value="InterPro"/>
</dbReference>
<dbReference type="GO" id="GO:0005576">
    <property type="term" value="C:extracellular region"/>
    <property type="evidence" value="ECO:0007669"/>
    <property type="project" value="UniProtKB-SubCell"/>
</dbReference>
<dbReference type="OrthoDB" id="19788at2759"/>
<dbReference type="AlphaFoldDB" id="A0A8J4PSS1"/>
<evidence type="ECO:0000256" key="10">
    <source>
        <dbReference type="SAM" id="SignalP"/>
    </source>
</evidence>
<evidence type="ECO:0000256" key="2">
    <source>
        <dbReference type="ARBA" id="ARBA00004613"/>
    </source>
</evidence>
<comment type="caution">
    <text evidence="12">The sequence shown here is derived from an EMBL/GenBank/DDBJ whole genome shotgun (WGS) entry which is preliminary data.</text>
</comment>
<dbReference type="GO" id="GO:0046872">
    <property type="term" value="F:metal ion binding"/>
    <property type="evidence" value="ECO:0007669"/>
    <property type="project" value="UniProtKB-KW"/>
</dbReference>
<evidence type="ECO:0000259" key="11">
    <source>
        <dbReference type="PROSITE" id="PS51694"/>
    </source>
</evidence>
<reference evidence="12" key="1">
    <citation type="submission" date="2020-01" db="EMBL/GenBank/DDBJ databases">
        <title>Development of genomics and gene disruption for Polysphondylium violaceum indicates a role for the polyketide synthase stlB in stalk morphogenesis.</title>
        <authorList>
            <person name="Narita B."/>
            <person name="Kawabe Y."/>
            <person name="Kin K."/>
            <person name="Saito T."/>
            <person name="Gibbs R."/>
            <person name="Kuspa A."/>
            <person name="Muzny D."/>
            <person name="Queller D."/>
            <person name="Richards S."/>
            <person name="Strassman J."/>
            <person name="Sucgang R."/>
            <person name="Worley K."/>
            <person name="Schaap P."/>
        </authorList>
    </citation>
    <scope>NUCLEOTIDE SEQUENCE</scope>
    <source>
        <strain evidence="12">QSvi11</strain>
    </source>
</reference>
<comment type="subcellular location">
    <subcellularLocation>
        <location evidence="2">Secreted</location>
    </subcellularLocation>
</comment>
<feature type="chain" id="PRO_5035168379" description="Peptidase M66 domain-containing protein" evidence="10">
    <location>
        <begin position="21"/>
        <end position="677"/>
    </location>
</feature>